<evidence type="ECO:0000313" key="2">
    <source>
        <dbReference type="EMBL" id="KZO90606.1"/>
    </source>
</evidence>
<evidence type="ECO:0000256" key="1">
    <source>
        <dbReference type="SAM" id="MobiDB-lite"/>
    </source>
</evidence>
<dbReference type="Proteomes" id="UP000076738">
    <property type="component" value="Unassembled WGS sequence"/>
</dbReference>
<keyword evidence="3" id="KW-1185">Reference proteome</keyword>
<dbReference type="AlphaFoldDB" id="A0A167GIT0"/>
<protein>
    <submittedName>
        <fullName evidence="2">Uncharacterized protein</fullName>
    </submittedName>
</protein>
<gene>
    <name evidence="2" type="ORF">CALVIDRAFT_590650</name>
</gene>
<feature type="compositionally biased region" description="Low complexity" evidence="1">
    <location>
        <begin position="11"/>
        <end position="27"/>
    </location>
</feature>
<reference evidence="2 3" key="1">
    <citation type="journal article" date="2016" name="Mol. Biol. Evol.">
        <title>Comparative Genomics of Early-Diverging Mushroom-Forming Fungi Provides Insights into the Origins of Lignocellulose Decay Capabilities.</title>
        <authorList>
            <person name="Nagy L.G."/>
            <person name="Riley R."/>
            <person name="Tritt A."/>
            <person name="Adam C."/>
            <person name="Daum C."/>
            <person name="Floudas D."/>
            <person name="Sun H."/>
            <person name="Yadav J.S."/>
            <person name="Pangilinan J."/>
            <person name="Larsson K.H."/>
            <person name="Matsuura K."/>
            <person name="Barry K."/>
            <person name="Labutti K."/>
            <person name="Kuo R."/>
            <person name="Ohm R.A."/>
            <person name="Bhattacharya S.S."/>
            <person name="Shirouzu T."/>
            <person name="Yoshinaga Y."/>
            <person name="Martin F.M."/>
            <person name="Grigoriev I.V."/>
            <person name="Hibbett D.S."/>
        </authorList>
    </citation>
    <scope>NUCLEOTIDE SEQUENCE [LARGE SCALE GENOMIC DNA]</scope>
    <source>
        <strain evidence="2 3">TUFC12733</strain>
    </source>
</reference>
<feature type="compositionally biased region" description="Low complexity" evidence="1">
    <location>
        <begin position="144"/>
        <end position="165"/>
    </location>
</feature>
<organism evidence="2 3">
    <name type="scientific">Calocera viscosa (strain TUFC12733)</name>
    <dbReference type="NCBI Taxonomy" id="1330018"/>
    <lineage>
        <taxon>Eukaryota</taxon>
        <taxon>Fungi</taxon>
        <taxon>Dikarya</taxon>
        <taxon>Basidiomycota</taxon>
        <taxon>Agaricomycotina</taxon>
        <taxon>Dacrymycetes</taxon>
        <taxon>Dacrymycetales</taxon>
        <taxon>Dacrymycetaceae</taxon>
        <taxon>Calocera</taxon>
    </lineage>
</organism>
<sequence>MSICSSPSDYASPAFTAPSSPSSPSSPLDKLEKELDIVKKAIDIRNALKKDTRDSKAALSPISTLDLGEKKEKGKGKLAREDTAEGCGEKDIPELVVSAGKLAMIQNLIATMQKGDGLQLTAQEVEELLAVKDKIDNDDEPERALAAPEDLPAAEGQAQATASAAPKVDKPDFDDLEWLLTQRGPQVDLDKADSIEFAGEKVRVRAVGMGVGYALQQEAYADYDAQCAEGRRIARLAELDDEYEHGRKTGKLMSKLLRVKASWKERRGQWKGQFHYRTSKAKDWIVDTAKDTVWPSVKKYGPIVIKAVGILAICAALKYLGFEVFLRFVNMILSPWFGSNSHDSE</sequence>
<proteinExistence type="predicted"/>
<name>A0A167GIT0_CALVF</name>
<accession>A0A167GIT0</accession>
<evidence type="ECO:0000313" key="3">
    <source>
        <dbReference type="Proteomes" id="UP000076738"/>
    </source>
</evidence>
<feature type="region of interest" description="Disordered" evidence="1">
    <location>
        <begin position="136"/>
        <end position="170"/>
    </location>
</feature>
<feature type="region of interest" description="Disordered" evidence="1">
    <location>
        <begin position="1"/>
        <end position="31"/>
    </location>
</feature>
<feature type="region of interest" description="Disordered" evidence="1">
    <location>
        <begin position="50"/>
        <end position="85"/>
    </location>
</feature>
<dbReference type="EMBL" id="KV417338">
    <property type="protein sequence ID" value="KZO90606.1"/>
    <property type="molecule type" value="Genomic_DNA"/>
</dbReference>